<accession>A0A375HYG8</accession>
<dbReference type="InterPro" id="IPR012340">
    <property type="entry name" value="NA-bd_OB-fold"/>
</dbReference>
<sequence length="117" mass="12561">MPGGGGRRGLLSRLFGSDRDDDQDEARDDGPVPIATAPARERLTLQGRVAALAANPGPGQHWLEAELADGTGTVTIIWMGRRQIAGVTPGRALRVTGLIGEHRGRRVIFNPRYELLA</sequence>
<proteinExistence type="predicted"/>
<name>A0A375HYG8_9ACTN</name>
<evidence type="ECO:0000313" key="2">
    <source>
        <dbReference type="EMBL" id="SPF67620.1"/>
    </source>
</evidence>
<gene>
    <name evidence="2" type="ORF">PROPJV5_0577</name>
</gene>
<protein>
    <submittedName>
        <fullName evidence="2">Nucleic acid-binding, OB-fold</fullName>
    </submittedName>
</protein>
<dbReference type="OrthoDB" id="3268233at2"/>
<feature type="region of interest" description="Disordered" evidence="1">
    <location>
        <begin position="1"/>
        <end position="40"/>
    </location>
</feature>
<reference evidence="3" key="1">
    <citation type="submission" date="2018-02" db="EMBL/GenBank/DDBJ databases">
        <authorList>
            <person name="Hornung B."/>
        </authorList>
    </citation>
    <scope>NUCLEOTIDE SEQUENCE [LARGE SCALE GENOMIC DNA]</scope>
</reference>
<evidence type="ECO:0000256" key="1">
    <source>
        <dbReference type="SAM" id="MobiDB-lite"/>
    </source>
</evidence>
<dbReference type="AlphaFoldDB" id="A0A375HYG8"/>
<organism evidence="2 3">
    <name type="scientific">Propionibacterium ruminifibrarum</name>
    <dbReference type="NCBI Taxonomy" id="1962131"/>
    <lineage>
        <taxon>Bacteria</taxon>
        <taxon>Bacillati</taxon>
        <taxon>Actinomycetota</taxon>
        <taxon>Actinomycetes</taxon>
        <taxon>Propionibacteriales</taxon>
        <taxon>Propionibacteriaceae</taxon>
        <taxon>Propionibacterium</taxon>
    </lineage>
</organism>
<dbReference type="Proteomes" id="UP000265962">
    <property type="component" value="Unassembled WGS sequence"/>
</dbReference>
<evidence type="ECO:0000313" key="3">
    <source>
        <dbReference type="Proteomes" id="UP000265962"/>
    </source>
</evidence>
<dbReference type="RefSeq" id="WP_119714826.1">
    <property type="nucleotide sequence ID" value="NZ_OMOH01000002.1"/>
</dbReference>
<dbReference type="Gene3D" id="2.40.50.140">
    <property type="entry name" value="Nucleic acid-binding proteins"/>
    <property type="match status" value="1"/>
</dbReference>
<dbReference type="EMBL" id="OMOH01000002">
    <property type="protein sequence ID" value="SPF67620.1"/>
    <property type="molecule type" value="Genomic_DNA"/>
</dbReference>
<keyword evidence="3" id="KW-1185">Reference proteome</keyword>
<dbReference type="CDD" id="cd04488">
    <property type="entry name" value="RecG_wedge_OBF"/>
    <property type="match status" value="1"/>
</dbReference>
<dbReference type="SUPFAM" id="SSF50249">
    <property type="entry name" value="Nucleic acid-binding proteins"/>
    <property type="match status" value="1"/>
</dbReference>